<comment type="caution">
    <text evidence="2">The sequence shown here is derived from an EMBL/GenBank/DDBJ whole genome shotgun (WGS) entry which is preliminary data.</text>
</comment>
<dbReference type="RefSeq" id="XP_043042034.1">
    <property type="nucleotide sequence ID" value="XM_043176925.1"/>
</dbReference>
<accession>A0A9P8AUI6</accession>
<reference evidence="2" key="1">
    <citation type="submission" date="2020-11" db="EMBL/GenBank/DDBJ databases">
        <title>Adaptations for nitrogen fixation in a non-lichenized fungal sporocarp promotes dispersal by wood-feeding termites.</title>
        <authorList>
            <consortium name="DOE Joint Genome Institute"/>
            <person name="Koch R.A."/>
            <person name="Yoon G."/>
            <person name="Arayal U."/>
            <person name="Lail K."/>
            <person name="Amirebrahimi M."/>
            <person name="Labutti K."/>
            <person name="Lipzen A."/>
            <person name="Riley R."/>
            <person name="Barry K."/>
            <person name="Henrissat B."/>
            <person name="Grigoriev I.V."/>
            <person name="Herr J.R."/>
            <person name="Aime M.C."/>
        </authorList>
    </citation>
    <scope>NUCLEOTIDE SEQUENCE</scope>
    <source>
        <strain evidence="2">MCA 3950</strain>
    </source>
</reference>
<keyword evidence="3" id="KW-1185">Reference proteome</keyword>
<organism evidence="2 3">
    <name type="scientific">Guyanagaster necrorhizus</name>
    <dbReference type="NCBI Taxonomy" id="856835"/>
    <lineage>
        <taxon>Eukaryota</taxon>
        <taxon>Fungi</taxon>
        <taxon>Dikarya</taxon>
        <taxon>Basidiomycota</taxon>
        <taxon>Agaricomycotina</taxon>
        <taxon>Agaricomycetes</taxon>
        <taxon>Agaricomycetidae</taxon>
        <taxon>Agaricales</taxon>
        <taxon>Marasmiineae</taxon>
        <taxon>Physalacriaceae</taxon>
        <taxon>Guyanagaster</taxon>
    </lineage>
</organism>
<feature type="compositionally biased region" description="Basic residues" evidence="1">
    <location>
        <begin position="39"/>
        <end position="50"/>
    </location>
</feature>
<name>A0A9P8AUI6_9AGAR</name>
<feature type="region of interest" description="Disordered" evidence="1">
    <location>
        <begin position="23"/>
        <end position="71"/>
    </location>
</feature>
<evidence type="ECO:0000313" key="2">
    <source>
        <dbReference type="EMBL" id="KAG7448534.1"/>
    </source>
</evidence>
<dbReference type="EMBL" id="MU250529">
    <property type="protein sequence ID" value="KAG7448534.1"/>
    <property type="molecule type" value="Genomic_DNA"/>
</dbReference>
<evidence type="ECO:0000256" key="1">
    <source>
        <dbReference type="SAM" id="MobiDB-lite"/>
    </source>
</evidence>
<dbReference type="AlphaFoldDB" id="A0A9P8AUI6"/>
<feature type="compositionally biased region" description="Basic and acidic residues" evidence="1">
    <location>
        <begin position="23"/>
        <end position="32"/>
    </location>
</feature>
<protein>
    <submittedName>
        <fullName evidence="2">Uncharacterized protein</fullName>
    </submittedName>
</protein>
<gene>
    <name evidence="2" type="ORF">BT62DRAFT_1003248</name>
</gene>
<dbReference type="GeneID" id="66099212"/>
<proteinExistence type="predicted"/>
<evidence type="ECO:0000313" key="3">
    <source>
        <dbReference type="Proteomes" id="UP000812287"/>
    </source>
</evidence>
<sequence length="152" mass="17001">MAGKGKSGELCKRGRIRYNAEMRKDTIKKSEVGRGTTSSRHRPPAVHIRRKAEGGSQLGPSILGHHERPSIRCKRRKCERTMHSQASVGHSSLRLNIVDIKKDPTPFRCICTPDAMPKTASTSHGEHPKQKLNPLLDARKAYKALVSWTSDR</sequence>
<dbReference type="Proteomes" id="UP000812287">
    <property type="component" value="Unassembled WGS sequence"/>
</dbReference>